<dbReference type="InterPro" id="IPR029028">
    <property type="entry name" value="Alpha/beta_knot_MTases"/>
</dbReference>
<dbReference type="GO" id="GO:0003723">
    <property type="term" value="F:RNA binding"/>
    <property type="evidence" value="ECO:0007669"/>
    <property type="project" value="InterPro"/>
</dbReference>
<comment type="caution">
    <text evidence="8">The sequence shown here is derived from an EMBL/GenBank/DDBJ whole genome shotgun (WGS) entry which is preliminary data.</text>
</comment>
<dbReference type="InterPro" id="IPR004384">
    <property type="entry name" value="RNA_MeTrfase_TrmJ/LasT"/>
</dbReference>
<dbReference type="InterPro" id="IPR001537">
    <property type="entry name" value="SpoU_MeTrfase"/>
</dbReference>
<keyword evidence="5" id="KW-0819">tRNA processing</keyword>
<comment type="catalytic activity">
    <reaction evidence="5">
        <text>cytidine(32) in tRNA + S-adenosyl-L-methionine = 2'-O-methylcytidine(32) in tRNA + S-adenosyl-L-homocysteine + H(+)</text>
        <dbReference type="Rhea" id="RHEA:42932"/>
        <dbReference type="Rhea" id="RHEA-COMP:10288"/>
        <dbReference type="Rhea" id="RHEA-COMP:10289"/>
        <dbReference type="ChEBI" id="CHEBI:15378"/>
        <dbReference type="ChEBI" id="CHEBI:57856"/>
        <dbReference type="ChEBI" id="CHEBI:59789"/>
        <dbReference type="ChEBI" id="CHEBI:74495"/>
        <dbReference type="ChEBI" id="CHEBI:82748"/>
        <dbReference type="EC" id="2.1.1.200"/>
    </reaction>
</comment>
<dbReference type="PANTHER" id="PTHR42786:SF2">
    <property type="entry name" value="TRNA (CYTIDINE_URIDINE-2'-O-)-METHYLTRANSFERASE TRMJ"/>
    <property type="match status" value="1"/>
</dbReference>
<keyword evidence="3" id="KW-0808">Transferase</keyword>
<evidence type="ECO:0000256" key="1">
    <source>
        <dbReference type="ARBA" id="ARBA00007228"/>
    </source>
</evidence>
<protein>
    <recommendedName>
        <fullName evidence="5">tRNA (cytidine/uridine-2'-O-)-methyltransferase TrmJ</fullName>
        <ecNumber evidence="5">2.1.1.200</ecNumber>
    </recommendedName>
    <alternativeName>
        <fullName evidence="5">tRNA (cytidine(32)/uridine(32)-2'-O)-methyltransferase</fullName>
    </alternativeName>
    <alternativeName>
        <fullName evidence="5">tRNA Cm32/Um32 methyltransferase</fullName>
    </alternativeName>
</protein>
<dbReference type="InterPro" id="IPR029026">
    <property type="entry name" value="tRNA_m1G_MTases_N"/>
</dbReference>
<keyword evidence="4 5" id="KW-0949">S-adenosyl-L-methionine</keyword>
<dbReference type="NCBIfam" id="TIGR00050">
    <property type="entry name" value="rRNA_methyl_1"/>
    <property type="match status" value="1"/>
</dbReference>
<dbReference type="CDD" id="cd18093">
    <property type="entry name" value="SpoU-like_TrmJ"/>
    <property type="match status" value="1"/>
</dbReference>
<evidence type="ECO:0000259" key="7">
    <source>
        <dbReference type="Pfam" id="PF00588"/>
    </source>
</evidence>
<dbReference type="Gene3D" id="1.10.8.590">
    <property type="match status" value="1"/>
</dbReference>
<reference evidence="8" key="1">
    <citation type="journal article" date="2014" name="Int. J. Syst. Evol. Microbiol.">
        <title>Complete genome sequence of Corynebacterium casei LMG S-19264T (=DSM 44701T), isolated from a smear-ripened cheese.</title>
        <authorList>
            <consortium name="US DOE Joint Genome Institute (JGI-PGF)"/>
            <person name="Walter F."/>
            <person name="Albersmeier A."/>
            <person name="Kalinowski J."/>
            <person name="Ruckert C."/>
        </authorList>
    </citation>
    <scope>NUCLEOTIDE SEQUENCE</scope>
    <source>
        <strain evidence="8">JCM 14371</strain>
    </source>
</reference>
<keyword evidence="5" id="KW-0963">Cytoplasm</keyword>
<sequence length="305" mass="32901">MRRVYSTRVSEQSSSPSVPPVPDPAAQAAPRPGNPQPAAPHLAVVLVSPKTPGNMGATARAMLNMGASDLRLVAPRGDHLDSGAVAMAVHAEAVLRGARLYDTLAEALADRDLCIGTTARNRADLPDPVHPATLRPLVRQAHAPALVFGPEESGLSNEDLELCQASVRIPTSDYASLNLAQAVLLVCYEFLQGQDVTEAAPTRKLATREEMDGLYAHLRDTMLITGYTDEVRATHTLRLWRHWMDRGLLNTAETRLFRGLLRQVRWKISEARKVAGLPPLPAPRLRPSQLAEDDAGTGAGDDTTA</sequence>
<evidence type="ECO:0000256" key="3">
    <source>
        <dbReference type="ARBA" id="ARBA00022679"/>
    </source>
</evidence>
<organism evidence="8 9">
    <name type="scientific">Deinococcus aquiradiocola</name>
    <dbReference type="NCBI Taxonomy" id="393059"/>
    <lineage>
        <taxon>Bacteria</taxon>
        <taxon>Thermotogati</taxon>
        <taxon>Deinococcota</taxon>
        <taxon>Deinococci</taxon>
        <taxon>Deinococcales</taxon>
        <taxon>Deinococcaceae</taxon>
        <taxon>Deinococcus</taxon>
    </lineage>
</organism>
<comment type="catalytic activity">
    <reaction evidence="5">
        <text>uridine(32) in tRNA + S-adenosyl-L-methionine = 2'-O-methyluridine(32) in tRNA + S-adenosyl-L-homocysteine + H(+)</text>
        <dbReference type="Rhea" id="RHEA:42936"/>
        <dbReference type="Rhea" id="RHEA-COMP:10107"/>
        <dbReference type="Rhea" id="RHEA-COMP:10290"/>
        <dbReference type="ChEBI" id="CHEBI:15378"/>
        <dbReference type="ChEBI" id="CHEBI:57856"/>
        <dbReference type="ChEBI" id="CHEBI:59789"/>
        <dbReference type="ChEBI" id="CHEBI:65315"/>
        <dbReference type="ChEBI" id="CHEBI:74478"/>
        <dbReference type="EC" id="2.1.1.200"/>
    </reaction>
</comment>
<dbReference type="AlphaFoldDB" id="A0A917P4G2"/>
<dbReference type="GO" id="GO:0002128">
    <property type="term" value="P:tRNA nucleoside ribose methylation"/>
    <property type="evidence" value="ECO:0007669"/>
    <property type="project" value="TreeGrafter"/>
</dbReference>
<dbReference type="GO" id="GO:0160206">
    <property type="term" value="F:tRNA (cytidine(32)/uridine(32)-2'-O)-methyltransferase activity"/>
    <property type="evidence" value="ECO:0007669"/>
    <property type="project" value="UniProtKB-EC"/>
</dbReference>
<evidence type="ECO:0000313" key="9">
    <source>
        <dbReference type="Proteomes" id="UP000635726"/>
    </source>
</evidence>
<gene>
    <name evidence="5 8" type="primary">trmJ</name>
    <name evidence="8" type="ORF">GCM10008939_00930</name>
</gene>
<feature type="region of interest" description="Disordered" evidence="6">
    <location>
        <begin position="1"/>
        <end position="39"/>
    </location>
</feature>
<dbReference type="EC" id="2.1.1.200" evidence="5"/>
<comment type="subcellular location">
    <subcellularLocation>
        <location evidence="5">Cytoplasm</location>
    </subcellularLocation>
</comment>
<evidence type="ECO:0000256" key="5">
    <source>
        <dbReference type="RuleBase" id="RU362024"/>
    </source>
</evidence>
<dbReference type="EMBL" id="BMOE01000001">
    <property type="protein sequence ID" value="GGJ61014.1"/>
    <property type="molecule type" value="Genomic_DNA"/>
</dbReference>
<evidence type="ECO:0000313" key="8">
    <source>
        <dbReference type="EMBL" id="GGJ61014.1"/>
    </source>
</evidence>
<keyword evidence="9" id="KW-1185">Reference proteome</keyword>
<feature type="domain" description="tRNA/rRNA methyltransferase SpoU type" evidence="7">
    <location>
        <begin position="42"/>
        <end position="188"/>
    </location>
</feature>
<comment type="subunit">
    <text evidence="5">Homodimer.</text>
</comment>
<dbReference type="PANTHER" id="PTHR42786">
    <property type="entry name" value="TRNA/RRNA METHYLTRANSFERASE"/>
    <property type="match status" value="1"/>
</dbReference>
<proteinExistence type="inferred from homology"/>
<evidence type="ECO:0000256" key="6">
    <source>
        <dbReference type="SAM" id="MobiDB-lite"/>
    </source>
</evidence>
<accession>A0A917P4G2</accession>
<feature type="region of interest" description="Disordered" evidence="6">
    <location>
        <begin position="277"/>
        <end position="305"/>
    </location>
</feature>
<name>A0A917P4G2_9DEIO</name>
<comment type="similarity">
    <text evidence="1">Belongs to the class IV-like SAM-binding methyltransferase superfamily. RNA methyltransferase TrmH family.</text>
</comment>
<dbReference type="Pfam" id="PF00588">
    <property type="entry name" value="SpoU_methylase"/>
    <property type="match status" value="1"/>
</dbReference>
<evidence type="ECO:0000256" key="4">
    <source>
        <dbReference type="ARBA" id="ARBA00022691"/>
    </source>
</evidence>
<dbReference type="Proteomes" id="UP000635726">
    <property type="component" value="Unassembled WGS sequence"/>
</dbReference>
<dbReference type="Gene3D" id="3.40.1280.10">
    <property type="match status" value="1"/>
</dbReference>
<comment type="function">
    <text evidence="5">Catalyzes the formation of 2'O-methylated cytidine (Cm32) or 2'O-methylated uridine (Um32) at position 32 in tRNA.</text>
</comment>
<reference evidence="8" key="2">
    <citation type="submission" date="2020-09" db="EMBL/GenBank/DDBJ databases">
        <authorList>
            <person name="Sun Q."/>
            <person name="Ohkuma M."/>
        </authorList>
    </citation>
    <scope>NUCLEOTIDE SEQUENCE</scope>
    <source>
        <strain evidence="8">JCM 14371</strain>
    </source>
</reference>
<keyword evidence="2 5" id="KW-0489">Methyltransferase</keyword>
<dbReference type="SUPFAM" id="SSF75217">
    <property type="entry name" value="alpha/beta knot"/>
    <property type="match status" value="1"/>
</dbReference>
<dbReference type="GO" id="GO:0005829">
    <property type="term" value="C:cytosol"/>
    <property type="evidence" value="ECO:0007669"/>
    <property type="project" value="TreeGrafter"/>
</dbReference>
<evidence type="ECO:0000256" key="2">
    <source>
        <dbReference type="ARBA" id="ARBA00022603"/>
    </source>
</evidence>